<dbReference type="InterPro" id="IPR014729">
    <property type="entry name" value="Rossmann-like_a/b/a_fold"/>
</dbReference>
<evidence type="ECO:0000256" key="5">
    <source>
        <dbReference type="ARBA" id="ARBA00022741"/>
    </source>
</evidence>
<keyword evidence="4 8" id="KW-0566">Pantothenate biosynthesis</keyword>
<dbReference type="CDD" id="cd00560">
    <property type="entry name" value="PanC"/>
    <property type="match status" value="1"/>
</dbReference>
<comment type="caution">
    <text evidence="9">The sequence shown here is derived from an EMBL/GenBank/DDBJ whole genome shotgun (WGS) entry which is preliminary data.</text>
</comment>
<evidence type="ECO:0000256" key="3">
    <source>
        <dbReference type="ARBA" id="ARBA00022598"/>
    </source>
</evidence>
<accession>A0A1J5DSE2</accession>
<dbReference type="Gene3D" id="3.40.50.620">
    <property type="entry name" value="HUPs"/>
    <property type="match status" value="1"/>
</dbReference>
<organism evidence="9 10">
    <name type="scientific">Candidatus Desantisbacteria bacterium CG2_30_40_21</name>
    <dbReference type="NCBI Taxonomy" id="1817895"/>
    <lineage>
        <taxon>Bacteria</taxon>
        <taxon>Candidatus Desantisiibacteriota</taxon>
    </lineage>
</organism>
<comment type="subunit">
    <text evidence="8">Homodimer.</text>
</comment>
<evidence type="ECO:0000313" key="9">
    <source>
        <dbReference type="EMBL" id="OIP38989.1"/>
    </source>
</evidence>
<keyword evidence="3 8" id="KW-0436">Ligase</keyword>
<evidence type="ECO:0000256" key="6">
    <source>
        <dbReference type="ARBA" id="ARBA00022840"/>
    </source>
</evidence>
<feature type="binding site" evidence="8">
    <location>
        <begin position="204"/>
        <end position="207"/>
    </location>
    <ligand>
        <name>ATP</name>
        <dbReference type="ChEBI" id="CHEBI:30616"/>
    </ligand>
</feature>
<comment type="similarity">
    <text evidence="2 8">Belongs to the pantothenate synthetase family.</text>
</comment>
<feature type="binding site" evidence="8">
    <location>
        <begin position="165"/>
        <end position="168"/>
    </location>
    <ligand>
        <name>ATP</name>
        <dbReference type="ChEBI" id="CHEBI:30616"/>
    </ligand>
</feature>
<evidence type="ECO:0000256" key="4">
    <source>
        <dbReference type="ARBA" id="ARBA00022655"/>
    </source>
</evidence>
<dbReference type="NCBIfam" id="TIGR00018">
    <property type="entry name" value="panC"/>
    <property type="match status" value="1"/>
</dbReference>
<comment type="catalytic activity">
    <reaction evidence="7 8">
        <text>(R)-pantoate + beta-alanine + ATP = (R)-pantothenate + AMP + diphosphate + H(+)</text>
        <dbReference type="Rhea" id="RHEA:10912"/>
        <dbReference type="ChEBI" id="CHEBI:15378"/>
        <dbReference type="ChEBI" id="CHEBI:15980"/>
        <dbReference type="ChEBI" id="CHEBI:29032"/>
        <dbReference type="ChEBI" id="CHEBI:30616"/>
        <dbReference type="ChEBI" id="CHEBI:33019"/>
        <dbReference type="ChEBI" id="CHEBI:57966"/>
        <dbReference type="ChEBI" id="CHEBI:456215"/>
        <dbReference type="EC" id="6.3.2.1"/>
    </reaction>
</comment>
<feature type="binding site" evidence="8">
    <location>
        <position position="194"/>
    </location>
    <ligand>
        <name>ATP</name>
        <dbReference type="ChEBI" id="CHEBI:30616"/>
    </ligand>
</feature>
<dbReference type="GO" id="GO:0004592">
    <property type="term" value="F:pantoate-beta-alanine ligase activity"/>
    <property type="evidence" value="ECO:0007669"/>
    <property type="project" value="UniProtKB-UniRule"/>
</dbReference>
<dbReference type="Gene3D" id="3.30.1300.10">
    <property type="entry name" value="Pantoate-beta-alanine ligase, C-terminal domain"/>
    <property type="match status" value="1"/>
</dbReference>
<dbReference type="SUPFAM" id="SSF52374">
    <property type="entry name" value="Nucleotidylyl transferase"/>
    <property type="match status" value="1"/>
</dbReference>
<evidence type="ECO:0000256" key="1">
    <source>
        <dbReference type="ARBA" id="ARBA00004990"/>
    </source>
</evidence>
<comment type="subcellular location">
    <subcellularLocation>
        <location evidence="8">Cytoplasm</location>
    </subcellularLocation>
</comment>
<feature type="binding site" evidence="8">
    <location>
        <position position="61"/>
    </location>
    <ligand>
        <name>beta-alanine</name>
        <dbReference type="ChEBI" id="CHEBI:57966"/>
    </ligand>
</feature>
<gene>
    <name evidence="8" type="primary">panC</name>
    <name evidence="9" type="ORF">AUJ95_05990</name>
</gene>
<feature type="active site" description="Proton donor" evidence="8">
    <location>
        <position position="37"/>
    </location>
</feature>
<keyword evidence="8" id="KW-0963">Cytoplasm</keyword>
<comment type="function">
    <text evidence="8">Catalyzes the condensation of pantoate with beta-alanine in an ATP-dependent reaction via a pantoyl-adenylate intermediate.</text>
</comment>
<dbReference type="Pfam" id="PF02569">
    <property type="entry name" value="Pantoate_ligase"/>
    <property type="match status" value="1"/>
</dbReference>
<dbReference type="InterPro" id="IPR042176">
    <property type="entry name" value="Pantoate_ligase_C"/>
</dbReference>
<dbReference type="PANTHER" id="PTHR21299">
    <property type="entry name" value="CYTIDYLATE KINASE/PANTOATE-BETA-ALANINE LIGASE"/>
    <property type="match status" value="1"/>
</dbReference>
<dbReference type="HAMAP" id="MF_00158">
    <property type="entry name" value="PanC"/>
    <property type="match status" value="1"/>
</dbReference>
<dbReference type="EMBL" id="MNYI01000164">
    <property type="protein sequence ID" value="OIP38989.1"/>
    <property type="molecule type" value="Genomic_DNA"/>
</dbReference>
<comment type="miscellaneous">
    <text evidence="8">The reaction proceeds by a bi uni uni bi ping pong mechanism.</text>
</comment>
<dbReference type="FunFam" id="3.40.50.620:FF:000013">
    <property type="entry name" value="Pantothenate synthetase"/>
    <property type="match status" value="1"/>
</dbReference>
<reference evidence="9 10" key="1">
    <citation type="journal article" date="2016" name="Environ. Microbiol.">
        <title>Genomic resolution of a cold subsurface aquifer community provides metabolic insights for novel microbes adapted to high CO concentrations.</title>
        <authorList>
            <person name="Probst A.J."/>
            <person name="Castelle C.J."/>
            <person name="Singh A."/>
            <person name="Brown C.T."/>
            <person name="Anantharaman K."/>
            <person name="Sharon I."/>
            <person name="Hug L.A."/>
            <person name="Burstein D."/>
            <person name="Emerson J.B."/>
            <person name="Thomas B.C."/>
            <person name="Banfield J.F."/>
        </authorList>
    </citation>
    <scope>NUCLEOTIDE SEQUENCE [LARGE SCALE GENOMIC DNA]</scope>
    <source>
        <strain evidence="9">CG2_30_40_21</strain>
    </source>
</reference>
<dbReference type="NCBIfam" id="TIGR00125">
    <property type="entry name" value="cyt_tran_rel"/>
    <property type="match status" value="1"/>
</dbReference>
<dbReference type="Proteomes" id="UP000183085">
    <property type="component" value="Unassembled WGS sequence"/>
</dbReference>
<feature type="binding site" evidence="8">
    <location>
        <position position="61"/>
    </location>
    <ligand>
        <name>(R)-pantoate</name>
        <dbReference type="ChEBI" id="CHEBI:15980"/>
    </ligand>
</feature>
<keyword evidence="5 8" id="KW-0547">Nucleotide-binding</keyword>
<dbReference type="InterPro" id="IPR003721">
    <property type="entry name" value="Pantoate_ligase"/>
</dbReference>
<sequence>MEIISKIKTMQEIADSLRRENKKIGFVPTMGALHQGHLSLIKAAREQNDALVVSIFVNPLQFSPEEDYESYPQVMEKDTELCEQMGVDVIFCPEMAEMYPPLPLRERDGVRETTVERQSMCLTTVHVSEITSGLCGLFRPCFFQGVTTVVTKLFHAVKPHTAYFGQKDYQQAVVIKKMISDLNMDIEMQILPIIREKGEKGLALSSRNAYLNPEERIQAGILFETLRIAKLMLDNGERDGVRLSSWMKENIEANPLVLLEYAEVCDTEILKPLFQIETRALLALAVRIGKTRLIDNMIWEQAG</sequence>
<evidence type="ECO:0000256" key="8">
    <source>
        <dbReference type="HAMAP-Rule" id="MF_00158"/>
    </source>
</evidence>
<dbReference type="InterPro" id="IPR004821">
    <property type="entry name" value="Cyt_trans-like"/>
</dbReference>
<keyword evidence="6 8" id="KW-0067">ATP-binding</keyword>
<evidence type="ECO:0000313" key="10">
    <source>
        <dbReference type="Proteomes" id="UP000183085"/>
    </source>
</evidence>
<dbReference type="UniPathway" id="UPA00028">
    <property type="reaction ID" value="UER00005"/>
</dbReference>
<dbReference type="EC" id="6.3.2.1" evidence="8"/>
<dbReference type="PANTHER" id="PTHR21299:SF1">
    <property type="entry name" value="PANTOATE--BETA-ALANINE LIGASE"/>
    <property type="match status" value="1"/>
</dbReference>
<proteinExistence type="inferred from homology"/>
<name>A0A1J5DSE2_9BACT</name>
<feature type="binding site" evidence="8">
    <location>
        <position position="171"/>
    </location>
    <ligand>
        <name>(R)-pantoate</name>
        <dbReference type="ChEBI" id="CHEBI:15980"/>
    </ligand>
</feature>
<dbReference type="GO" id="GO:0015940">
    <property type="term" value="P:pantothenate biosynthetic process"/>
    <property type="evidence" value="ECO:0007669"/>
    <property type="project" value="UniProtKB-UniRule"/>
</dbReference>
<feature type="binding site" evidence="8">
    <location>
        <begin position="30"/>
        <end position="37"/>
    </location>
    <ligand>
        <name>ATP</name>
        <dbReference type="ChEBI" id="CHEBI:30616"/>
    </ligand>
</feature>
<evidence type="ECO:0000256" key="2">
    <source>
        <dbReference type="ARBA" id="ARBA00009256"/>
    </source>
</evidence>
<dbReference type="AlphaFoldDB" id="A0A1J5DSE2"/>
<dbReference type="STRING" id="1817895.AUJ95_05990"/>
<protein>
    <recommendedName>
        <fullName evidence="8">Pantothenate synthetase</fullName>
        <shortName evidence="8">PS</shortName>
        <ecNumber evidence="8">6.3.2.1</ecNumber>
    </recommendedName>
    <alternativeName>
        <fullName evidence="8">Pantoate--beta-alanine ligase</fullName>
    </alternativeName>
    <alternativeName>
        <fullName evidence="8">Pantoate-activating enzyme</fullName>
    </alternativeName>
</protein>
<comment type="pathway">
    <text evidence="1 8">Cofactor biosynthesis; (R)-pantothenate biosynthesis; (R)-pantothenate from (R)-pantoate and beta-alanine: step 1/1.</text>
</comment>
<dbReference type="GO" id="GO:0005829">
    <property type="term" value="C:cytosol"/>
    <property type="evidence" value="ECO:0007669"/>
    <property type="project" value="TreeGrafter"/>
</dbReference>
<evidence type="ECO:0000256" key="7">
    <source>
        <dbReference type="ARBA" id="ARBA00048258"/>
    </source>
</evidence>
<dbReference type="GO" id="GO:0005524">
    <property type="term" value="F:ATP binding"/>
    <property type="evidence" value="ECO:0007669"/>
    <property type="project" value="UniProtKB-KW"/>
</dbReference>